<dbReference type="Proteomes" id="UP000242087">
    <property type="component" value="Unassembled WGS sequence"/>
</dbReference>
<protein>
    <submittedName>
        <fullName evidence="1">Uncharacterized protein</fullName>
    </submittedName>
</protein>
<dbReference type="EMBL" id="PYVF01000024">
    <property type="protein sequence ID" value="PTB89103.1"/>
    <property type="molecule type" value="Genomic_DNA"/>
</dbReference>
<sequence>MRKFLLPLLISLVTFNAQAADEAEACLTPDTDYLAMGFNAFDQTQQQGWREVADREGCELAAADLIRTYYTEHSDLSEGRLGVLRWHEGQMRAEAAQYEQAVALFNQTYKDPENDSFGWNYYVTATIAFIEKDKEKLMEAREQLAAVEKPSSLNMTDADGNPVEMRWPPNLHIVDNYVACFGKTYLEAYSTQCE</sequence>
<proteinExistence type="predicted"/>
<dbReference type="AlphaFoldDB" id="A0A2T4CTZ0"/>
<reference evidence="1 2" key="1">
    <citation type="submission" date="2018-03" db="EMBL/GenBank/DDBJ databases">
        <title>Cross-interface Injection: A General Nanoliter Liquid Handling Method Applied to Single Cells Genome Amplification Automated Nanoliter Liquid Handling Applied to Single Cell Multiple Displacement Amplification.</title>
        <authorList>
            <person name="Yun J."/>
            <person name="Xu P."/>
            <person name="Xu J."/>
            <person name="Dai X."/>
            <person name="Wang Y."/>
            <person name="Zheng X."/>
            <person name="Cao C."/>
            <person name="Yi Q."/>
            <person name="Zhu Y."/>
            <person name="Wang L."/>
            <person name="Dong Z."/>
            <person name="Huang Y."/>
            <person name="Huang L."/>
            <person name="Du W."/>
        </authorList>
    </citation>
    <scope>NUCLEOTIDE SEQUENCE [LARGE SCALE GENOMIC DNA]</scope>
    <source>
        <strain evidence="1 2">A12-4</strain>
    </source>
</reference>
<organism evidence="1 2">
    <name type="scientific">Pseudidiomarina aestuarii</name>
    <dbReference type="NCBI Taxonomy" id="624146"/>
    <lineage>
        <taxon>Bacteria</taxon>
        <taxon>Pseudomonadati</taxon>
        <taxon>Pseudomonadota</taxon>
        <taxon>Gammaproteobacteria</taxon>
        <taxon>Alteromonadales</taxon>
        <taxon>Idiomarinaceae</taxon>
        <taxon>Pseudidiomarina</taxon>
    </lineage>
</organism>
<accession>A0A2T4CTZ0</accession>
<gene>
    <name evidence="1" type="ORF">C9927_02530</name>
</gene>
<comment type="caution">
    <text evidence="1">The sequence shown here is derived from an EMBL/GenBank/DDBJ whole genome shotgun (WGS) entry which is preliminary data.</text>
</comment>
<evidence type="ECO:0000313" key="1">
    <source>
        <dbReference type="EMBL" id="PTB89103.1"/>
    </source>
</evidence>
<evidence type="ECO:0000313" key="2">
    <source>
        <dbReference type="Proteomes" id="UP000242087"/>
    </source>
</evidence>
<name>A0A2T4CTZ0_9GAMM</name>